<evidence type="ECO:0000256" key="3">
    <source>
        <dbReference type="SAM" id="MobiDB-lite"/>
    </source>
</evidence>
<evidence type="ECO:0000313" key="5">
    <source>
        <dbReference type="EMBL" id="ORC22807.1"/>
    </source>
</evidence>
<gene>
    <name evidence="5" type="ORF">A7979_10555</name>
</gene>
<dbReference type="Pfam" id="PF02113">
    <property type="entry name" value="Peptidase_S13"/>
    <property type="match status" value="2"/>
</dbReference>
<feature type="region of interest" description="Disordered" evidence="3">
    <location>
        <begin position="47"/>
        <end position="71"/>
    </location>
</feature>
<proteinExistence type="inferred from homology"/>
<dbReference type="GO" id="GO:0006508">
    <property type="term" value="P:proteolysis"/>
    <property type="evidence" value="ECO:0007669"/>
    <property type="project" value="InterPro"/>
</dbReference>
<evidence type="ECO:0000313" key="6">
    <source>
        <dbReference type="Proteomes" id="UP000192359"/>
    </source>
</evidence>
<dbReference type="RefSeq" id="WP_083090908.1">
    <property type="nucleotide sequence ID" value="NZ_LXWF01000007.1"/>
</dbReference>
<dbReference type="NCBIfam" id="TIGR00666">
    <property type="entry name" value="PBP4"/>
    <property type="match status" value="1"/>
</dbReference>
<dbReference type="EMBL" id="LXWF01000007">
    <property type="protein sequence ID" value="ORC22807.1"/>
    <property type="molecule type" value="Genomic_DNA"/>
</dbReference>
<dbReference type="PANTHER" id="PTHR30023">
    <property type="entry name" value="D-ALANYL-D-ALANINE CARBOXYPEPTIDASE"/>
    <property type="match status" value="1"/>
</dbReference>
<keyword evidence="6" id="KW-1185">Reference proteome</keyword>
<comment type="caution">
    <text evidence="5">The sequence shown here is derived from an EMBL/GenBank/DDBJ whole genome shotgun (WGS) entry which is preliminary data.</text>
</comment>
<dbReference type="Proteomes" id="UP000192359">
    <property type="component" value="Unassembled WGS sequence"/>
</dbReference>
<dbReference type="AlphaFoldDB" id="A0A1Y1RSN6"/>
<dbReference type="InterPro" id="IPR012338">
    <property type="entry name" value="Beta-lactam/transpept-like"/>
</dbReference>
<reference evidence="5 6" key="1">
    <citation type="submission" date="2016-05" db="EMBL/GenBank/DDBJ databases">
        <title>Draft genome sequence of a porcine commensal Rothia nasimurium.</title>
        <authorList>
            <person name="Gaiser R.A."/>
            <person name="Van Baarlen P."/>
            <person name="Wells J.M."/>
        </authorList>
    </citation>
    <scope>NUCLEOTIDE SEQUENCE [LARGE SCALE GENOMIC DNA]</scope>
    <source>
        <strain evidence="5 6">PT-32</strain>
    </source>
</reference>
<dbReference type="InterPro" id="IPR000667">
    <property type="entry name" value="Peptidase_S13"/>
</dbReference>
<sequence>MAKTRVRLLLAWVVTSVLALGCAAAAAWAVPTWNEAQNLQRQATTPTLDMAPTPAPGTDDGAPVSPEDLGPALDEVLDSLDQGTVSAQVFDAHTGEVLYSREASASRVPASNMKLLVDYAVLATAPQARFSTSVRLTDTSTLALVAGGDTLLVPGESQPGEVMGHAGVETLAERTIAALAEQGKSGQAFTVNLDTTIFTGSDLNPDWAQEDIDSGFISSITPLAFYSHYSPGSDGAASTSRPKNAPKQVQQTLVDALNQLGADRGLTFTTGQQLTDPAGGSELARVESATAAEQSALMMQESDNSLAETLGRNLSVARGGAGSTDGAITAVRETLQAGGLPTDYTQVDISGLSMNNRVSNELLTALALRAVNGSAAERLALNGLPVAGYSGTLGLASRFNDADESAGRGVVRAKTGTLNSVLSLTGYTVTDSGRPLVFSVMLNNLEDADAAKNTIDRFAARLTDR</sequence>
<evidence type="ECO:0000256" key="1">
    <source>
        <dbReference type="ARBA" id="ARBA00006096"/>
    </source>
</evidence>
<keyword evidence="2" id="KW-0378">Hydrolase</keyword>
<keyword evidence="5" id="KW-0645">Protease</keyword>
<dbReference type="PANTHER" id="PTHR30023:SF0">
    <property type="entry name" value="PENICILLIN-SENSITIVE CARBOXYPEPTIDASE A"/>
    <property type="match status" value="1"/>
</dbReference>
<dbReference type="PROSITE" id="PS51257">
    <property type="entry name" value="PROKAR_LIPOPROTEIN"/>
    <property type="match status" value="1"/>
</dbReference>
<protein>
    <submittedName>
        <fullName evidence="5">D-alanyl-D-alanine carboxypeptidase/D-alanyl-D-alanine-endopeptidase</fullName>
    </submittedName>
</protein>
<dbReference type="GO" id="GO:0004185">
    <property type="term" value="F:serine-type carboxypeptidase activity"/>
    <property type="evidence" value="ECO:0007669"/>
    <property type="project" value="InterPro"/>
</dbReference>
<evidence type="ECO:0000256" key="4">
    <source>
        <dbReference type="SAM" id="SignalP"/>
    </source>
</evidence>
<keyword evidence="4" id="KW-0732">Signal</keyword>
<comment type="similarity">
    <text evidence="1">Belongs to the peptidase S13 family.</text>
</comment>
<feature type="chain" id="PRO_5039707574" evidence="4">
    <location>
        <begin position="30"/>
        <end position="465"/>
    </location>
</feature>
<dbReference type="Gene3D" id="3.40.710.10">
    <property type="entry name" value="DD-peptidase/beta-lactamase superfamily"/>
    <property type="match status" value="2"/>
</dbReference>
<dbReference type="OrthoDB" id="56883at2"/>
<name>A0A1Y1RSN6_9MICC</name>
<keyword evidence="5" id="KW-0121">Carboxypeptidase</keyword>
<dbReference type="GO" id="GO:0000270">
    <property type="term" value="P:peptidoglycan metabolic process"/>
    <property type="evidence" value="ECO:0007669"/>
    <property type="project" value="TreeGrafter"/>
</dbReference>
<accession>A0A1Y1RSN6</accession>
<dbReference type="PRINTS" id="PR00922">
    <property type="entry name" value="DADACBPTASE3"/>
</dbReference>
<dbReference type="SUPFAM" id="SSF56601">
    <property type="entry name" value="beta-lactamase/transpeptidase-like"/>
    <property type="match status" value="1"/>
</dbReference>
<feature type="signal peptide" evidence="4">
    <location>
        <begin position="1"/>
        <end position="29"/>
    </location>
</feature>
<evidence type="ECO:0000256" key="2">
    <source>
        <dbReference type="ARBA" id="ARBA00022801"/>
    </source>
</evidence>
<organism evidence="5 6">
    <name type="scientific">Rothia nasimurium</name>
    <dbReference type="NCBI Taxonomy" id="85336"/>
    <lineage>
        <taxon>Bacteria</taxon>
        <taxon>Bacillati</taxon>
        <taxon>Actinomycetota</taxon>
        <taxon>Actinomycetes</taxon>
        <taxon>Micrococcales</taxon>
        <taxon>Micrococcaceae</taxon>
        <taxon>Rothia</taxon>
    </lineage>
</organism>